<gene>
    <name evidence="1" type="ORF">MENT_LOCUS32284</name>
</gene>
<evidence type="ECO:0000313" key="2">
    <source>
        <dbReference type="Proteomes" id="UP000580250"/>
    </source>
</evidence>
<dbReference type="EMBL" id="CAJEWN010000364">
    <property type="protein sequence ID" value="CAD2180222.1"/>
    <property type="molecule type" value="Genomic_DNA"/>
</dbReference>
<proteinExistence type="predicted"/>
<protein>
    <submittedName>
        <fullName evidence="1">Uncharacterized protein</fullName>
    </submittedName>
</protein>
<name>A0A6V7VZH2_MELEN</name>
<reference evidence="1 2" key="1">
    <citation type="submission" date="2020-08" db="EMBL/GenBank/DDBJ databases">
        <authorList>
            <person name="Koutsovoulos G."/>
            <person name="Danchin GJ E."/>
        </authorList>
    </citation>
    <scope>NUCLEOTIDE SEQUENCE [LARGE SCALE GENOMIC DNA]</scope>
</reference>
<comment type="caution">
    <text evidence="1">The sequence shown here is derived from an EMBL/GenBank/DDBJ whole genome shotgun (WGS) entry which is preliminary data.</text>
</comment>
<sequence length="58" mass="6901">MWRRIGLTQHSLRNLLGEREGKDFEKKAAVALRSGQIWLWRCRLSPTKTNIDNIHSRR</sequence>
<accession>A0A6V7VZH2</accession>
<evidence type="ECO:0000313" key="1">
    <source>
        <dbReference type="EMBL" id="CAD2180222.1"/>
    </source>
</evidence>
<dbReference type="Proteomes" id="UP000580250">
    <property type="component" value="Unassembled WGS sequence"/>
</dbReference>
<dbReference type="AlphaFoldDB" id="A0A6V7VZH2"/>
<organism evidence="1 2">
    <name type="scientific">Meloidogyne enterolobii</name>
    <name type="common">Root-knot nematode worm</name>
    <name type="synonym">Meloidogyne mayaguensis</name>
    <dbReference type="NCBI Taxonomy" id="390850"/>
    <lineage>
        <taxon>Eukaryota</taxon>
        <taxon>Metazoa</taxon>
        <taxon>Ecdysozoa</taxon>
        <taxon>Nematoda</taxon>
        <taxon>Chromadorea</taxon>
        <taxon>Rhabditida</taxon>
        <taxon>Tylenchina</taxon>
        <taxon>Tylenchomorpha</taxon>
        <taxon>Tylenchoidea</taxon>
        <taxon>Meloidogynidae</taxon>
        <taxon>Meloidogyninae</taxon>
        <taxon>Meloidogyne</taxon>
    </lineage>
</organism>